<protein>
    <submittedName>
        <fullName evidence="2">Uncharacterized protein</fullName>
    </submittedName>
</protein>
<accession>A0AAD5YMF3</accession>
<name>A0AAD5YMF3_9AGAR</name>
<proteinExistence type="predicted"/>
<feature type="region of interest" description="Disordered" evidence="1">
    <location>
        <begin position="1"/>
        <end position="21"/>
    </location>
</feature>
<evidence type="ECO:0000313" key="3">
    <source>
        <dbReference type="Proteomes" id="UP001213000"/>
    </source>
</evidence>
<comment type="caution">
    <text evidence="2">The sequence shown here is derived from an EMBL/GenBank/DDBJ whole genome shotgun (WGS) entry which is preliminary data.</text>
</comment>
<dbReference type="Proteomes" id="UP001213000">
    <property type="component" value="Unassembled WGS sequence"/>
</dbReference>
<evidence type="ECO:0000256" key="1">
    <source>
        <dbReference type="SAM" id="MobiDB-lite"/>
    </source>
</evidence>
<gene>
    <name evidence="2" type="ORF">NP233_g10151</name>
</gene>
<organism evidence="2 3">
    <name type="scientific">Leucocoprinus birnbaumii</name>
    <dbReference type="NCBI Taxonomy" id="56174"/>
    <lineage>
        <taxon>Eukaryota</taxon>
        <taxon>Fungi</taxon>
        <taxon>Dikarya</taxon>
        <taxon>Basidiomycota</taxon>
        <taxon>Agaricomycotina</taxon>
        <taxon>Agaricomycetes</taxon>
        <taxon>Agaricomycetidae</taxon>
        <taxon>Agaricales</taxon>
        <taxon>Agaricineae</taxon>
        <taxon>Agaricaceae</taxon>
        <taxon>Leucocoprinus</taxon>
    </lineage>
</organism>
<keyword evidence="3" id="KW-1185">Reference proteome</keyword>
<feature type="region of interest" description="Disordered" evidence="1">
    <location>
        <begin position="49"/>
        <end position="103"/>
    </location>
</feature>
<sequence length="339" mass="37841">MSRSRNKSSSQQHGHPDAAILDPDLASKHAQDLLVSKIHNWSATMVDTHSRGIPLPRRPHSNTSNSTPPRNSQYDSDWDSEVPGMNQKSILSHKGTRPSMAANSSGMSVEIDIDEATNINNNGFRKIQGGAELYPQLGGSQDIPGFDPGHLVTPRLTTIPLPSVTTYHSQSQISANETTSIQGERGRTNTTFHELELMIDVELRRSHERRPIVQPFSSDLPPYEGHLWGAVNDYRQAAGGRAIHFLDSRAPATQPPTRTMEVITGSNRSIRIFPGTGDEFVTVGDVQRVVIAWMRSIDRLERLYGQNADLSEMWPIHRGLDNDIEVWMWRGLEYERPGV</sequence>
<dbReference type="AlphaFoldDB" id="A0AAD5YMF3"/>
<reference evidence="2" key="1">
    <citation type="submission" date="2022-07" db="EMBL/GenBank/DDBJ databases">
        <title>Genome Sequence of Leucocoprinus birnbaumii.</title>
        <authorList>
            <person name="Buettner E."/>
        </authorList>
    </citation>
    <scope>NUCLEOTIDE SEQUENCE</scope>
    <source>
        <strain evidence="2">VT141</strain>
    </source>
</reference>
<feature type="compositionally biased region" description="Low complexity" evidence="1">
    <location>
        <begin position="61"/>
        <end position="72"/>
    </location>
</feature>
<dbReference type="EMBL" id="JANIEX010000994">
    <property type="protein sequence ID" value="KAJ3561508.1"/>
    <property type="molecule type" value="Genomic_DNA"/>
</dbReference>
<evidence type="ECO:0000313" key="2">
    <source>
        <dbReference type="EMBL" id="KAJ3561508.1"/>
    </source>
</evidence>